<dbReference type="OrthoDB" id="9764000at2"/>
<feature type="domain" description="TssC1 N-terminal" evidence="2">
    <location>
        <begin position="66"/>
        <end position="374"/>
    </location>
</feature>
<dbReference type="EMBL" id="VHSH01000003">
    <property type="protein sequence ID" value="TQV80458.1"/>
    <property type="molecule type" value="Genomic_DNA"/>
</dbReference>
<dbReference type="Pfam" id="PF18945">
    <property type="entry name" value="VipB_2"/>
    <property type="match status" value="1"/>
</dbReference>
<dbReference type="PANTHER" id="PTHR35565:SF3">
    <property type="entry name" value="TYPE VI SECRETION SYSTEM SHEATH PROTEIN TSSC1"/>
    <property type="match status" value="1"/>
</dbReference>
<dbReference type="NCBIfam" id="TIGR03355">
    <property type="entry name" value="VI_chp_2"/>
    <property type="match status" value="1"/>
</dbReference>
<gene>
    <name evidence="4" type="primary">tssC</name>
    <name evidence="4" type="ORF">FKG95_09780</name>
</gene>
<evidence type="ECO:0000256" key="1">
    <source>
        <dbReference type="SAM" id="MobiDB-lite"/>
    </source>
</evidence>
<feature type="compositionally biased region" description="Low complexity" evidence="1">
    <location>
        <begin position="1"/>
        <end position="16"/>
    </location>
</feature>
<protein>
    <submittedName>
        <fullName evidence="4">Type VI secretion system contractile sheath large subunit</fullName>
    </submittedName>
</protein>
<accession>A0A545TTB5</accession>
<dbReference type="InterPro" id="IPR010269">
    <property type="entry name" value="T6SS_TssC-like"/>
</dbReference>
<dbReference type="Proteomes" id="UP000315252">
    <property type="component" value="Unassembled WGS sequence"/>
</dbReference>
<dbReference type="RefSeq" id="WP_142896172.1">
    <property type="nucleotide sequence ID" value="NZ_ML660054.1"/>
</dbReference>
<evidence type="ECO:0000313" key="5">
    <source>
        <dbReference type="Proteomes" id="UP000315252"/>
    </source>
</evidence>
<name>A0A545TTB5_9PROT</name>
<evidence type="ECO:0000313" key="4">
    <source>
        <dbReference type="EMBL" id="TQV80458.1"/>
    </source>
</evidence>
<sequence length="499" mass="55811">MSQTETDAQAEAQTTEAEGEVSLLEQAIGATKQTEPERATELLKTLTEEALKGTVSYSKNLTVTFNQAIEEIDKAMSKQLAAVMHNEKFQKLEGSWRGLHHLVMNSETSATLKIRMMNVSKRDLYKDLSKAVEFDQSQTFKKIYENEFGTPGGEPFGALIGDYEFTNHPEDVELLTSMSNVAAASFAPFISAAGPKLFGFDDYNELSKPRDLEKIFESIEYAKWRSFRESEDARFVSLVMPRVLARLPYGENTKPVEEFGFEEGEMDANGAAKPMGHDEYTWMNASYVMGTKMTDAFAQYGWCTAIRGAEGGGRVDNLPSHVFMSDDGDPDQKCPTEIGITDRREAELSKLGFLPLCHYKNTDYAVFFGAQTAQKPKKYDRPEATANAAISARLPYMMATSRFAHYLKIMARDKIGSFMEASDCEDWLNRWILNYVNGNASSGQEMKAKYPLAEAKVQVKEIPGAPGSYNAVAWMRPWLQMEELTTSMRMVAKIPQIGG</sequence>
<evidence type="ECO:0000259" key="2">
    <source>
        <dbReference type="Pfam" id="PF05943"/>
    </source>
</evidence>
<organism evidence="4 5">
    <name type="scientific">Denitrobaculum tricleocarpae</name>
    <dbReference type="NCBI Taxonomy" id="2591009"/>
    <lineage>
        <taxon>Bacteria</taxon>
        <taxon>Pseudomonadati</taxon>
        <taxon>Pseudomonadota</taxon>
        <taxon>Alphaproteobacteria</taxon>
        <taxon>Rhodospirillales</taxon>
        <taxon>Rhodospirillaceae</taxon>
        <taxon>Denitrobaculum</taxon>
    </lineage>
</organism>
<dbReference type="InterPro" id="IPR044032">
    <property type="entry name" value="TssC1_C"/>
</dbReference>
<dbReference type="AlphaFoldDB" id="A0A545TTB5"/>
<comment type="caution">
    <text evidence="4">The sequence shown here is derived from an EMBL/GenBank/DDBJ whole genome shotgun (WGS) entry which is preliminary data.</text>
</comment>
<proteinExistence type="predicted"/>
<feature type="domain" description="TssC1 C-terminal" evidence="3">
    <location>
        <begin position="383"/>
        <end position="494"/>
    </location>
</feature>
<dbReference type="PANTHER" id="PTHR35565">
    <property type="entry name" value="CYTOPLASMIC PROTEIN-RELATED"/>
    <property type="match status" value="1"/>
</dbReference>
<feature type="region of interest" description="Disordered" evidence="1">
    <location>
        <begin position="1"/>
        <end position="21"/>
    </location>
</feature>
<evidence type="ECO:0000259" key="3">
    <source>
        <dbReference type="Pfam" id="PF18945"/>
    </source>
</evidence>
<dbReference type="Pfam" id="PF05943">
    <property type="entry name" value="VipB"/>
    <property type="match status" value="1"/>
</dbReference>
<keyword evidence="5" id="KW-1185">Reference proteome</keyword>
<reference evidence="4 5" key="1">
    <citation type="submission" date="2019-06" db="EMBL/GenBank/DDBJ databases">
        <title>Whole genome sequence for Rhodospirillaceae sp. R148.</title>
        <authorList>
            <person name="Wang G."/>
        </authorList>
    </citation>
    <scope>NUCLEOTIDE SEQUENCE [LARGE SCALE GENOMIC DNA]</scope>
    <source>
        <strain evidence="4 5">R148</strain>
    </source>
</reference>
<dbReference type="InterPro" id="IPR044031">
    <property type="entry name" value="TssC1_N"/>
</dbReference>